<proteinExistence type="predicted"/>
<sequence>MTPPRLELMGAVIGARLAYNLMTTLKMEEKQIKMWTDSMIVLHWICSSAQKCKQFVANRVTEIQSLTNPESWSHIEGKTNPADLPTRGQTVRNLTQSELWWNGPRILTSPNQSEETDDNKVPEEVNIELKSSCQVTVQLAENSTDITEPVLELERYSKLKRVFRVTAWIKRFIANARTTIKMQGELTADELFDAEKYWIKVTQQQSFGQEIKLPKAGKSLNNDCKIRELKPFLDEHELLSVGGRLQQSNFTFREQHPWVLPNKYRYSEMLIQYHHEKVMHSGASDTQHPTLNKEELTRRWKYRQRLVTSFWNCWQRDYLLDLKSAHRCDTPQPTPLKAGDVVLIGEDNTPRQTWKLGKIEELFPGRDGLVISCSVRTASGTLLRRPIQLIYCLEI</sequence>
<name>A0A060Z1H3_ONCMY</name>
<dbReference type="AlphaFoldDB" id="A0A060Z1H3"/>
<organism evidence="2 3">
    <name type="scientific">Oncorhynchus mykiss</name>
    <name type="common">Rainbow trout</name>
    <name type="synonym">Salmo gairdneri</name>
    <dbReference type="NCBI Taxonomy" id="8022"/>
    <lineage>
        <taxon>Eukaryota</taxon>
        <taxon>Metazoa</taxon>
        <taxon>Chordata</taxon>
        <taxon>Craniata</taxon>
        <taxon>Vertebrata</taxon>
        <taxon>Euteleostomi</taxon>
        <taxon>Actinopterygii</taxon>
        <taxon>Neopterygii</taxon>
        <taxon>Teleostei</taxon>
        <taxon>Protacanthopterygii</taxon>
        <taxon>Salmoniformes</taxon>
        <taxon>Salmonidae</taxon>
        <taxon>Salmoninae</taxon>
        <taxon>Oncorhynchus</taxon>
    </lineage>
</organism>
<dbReference type="Proteomes" id="UP000193380">
    <property type="component" value="Unassembled WGS sequence"/>
</dbReference>
<dbReference type="EMBL" id="FR933523">
    <property type="protein sequence ID" value="CDQ97861.1"/>
    <property type="molecule type" value="Genomic_DNA"/>
</dbReference>
<accession>A0A060Z1H3</accession>
<dbReference type="PANTHER" id="PTHR47331:SF6">
    <property type="entry name" value="DOUBLECORTIN DOMAIN-CONTAINING PROTEIN"/>
    <property type="match status" value="1"/>
</dbReference>
<feature type="domain" description="DUF5641" evidence="1">
    <location>
        <begin position="298"/>
        <end position="390"/>
    </location>
</feature>
<dbReference type="InterPro" id="IPR008042">
    <property type="entry name" value="Retrotrans_Pao"/>
</dbReference>
<reference evidence="2" key="2">
    <citation type="submission" date="2014-03" db="EMBL/GenBank/DDBJ databases">
        <authorList>
            <person name="Genoscope - CEA"/>
        </authorList>
    </citation>
    <scope>NUCLEOTIDE SEQUENCE</scope>
</reference>
<dbReference type="Pfam" id="PF05380">
    <property type="entry name" value="Peptidase_A17"/>
    <property type="match status" value="1"/>
</dbReference>
<protein>
    <recommendedName>
        <fullName evidence="1">DUF5641 domain-containing protein</fullName>
    </recommendedName>
</protein>
<evidence type="ECO:0000313" key="2">
    <source>
        <dbReference type="EMBL" id="CDQ97861.1"/>
    </source>
</evidence>
<dbReference type="InterPro" id="IPR040676">
    <property type="entry name" value="DUF5641"/>
</dbReference>
<gene>
    <name evidence="2" type="ORF">GSONMT00036654001</name>
</gene>
<dbReference type="Pfam" id="PF18701">
    <property type="entry name" value="DUF5641"/>
    <property type="match status" value="1"/>
</dbReference>
<reference evidence="2" key="1">
    <citation type="journal article" date="2014" name="Nat. Commun.">
        <title>The rainbow trout genome provides novel insights into evolution after whole-genome duplication in vertebrates.</title>
        <authorList>
            <person name="Berthelot C."/>
            <person name="Brunet F."/>
            <person name="Chalopin D."/>
            <person name="Juanchich A."/>
            <person name="Bernard M."/>
            <person name="Noel B."/>
            <person name="Bento P."/>
            <person name="Da Silva C."/>
            <person name="Labadie K."/>
            <person name="Alberti A."/>
            <person name="Aury J.M."/>
            <person name="Louis A."/>
            <person name="Dehais P."/>
            <person name="Bardou P."/>
            <person name="Montfort J."/>
            <person name="Klopp C."/>
            <person name="Cabau C."/>
            <person name="Gaspin C."/>
            <person name="Thorgaard G.H."/>
            <person name="Boussaha M."/>
            <person name="Quillet E."/>
            <person name="Guyomard R."/>
            <person name="Galiana D."/>
            <person name="Bobe J."/>
            <person name="Volff J.N."/>
            <person name="Genet C."/>
            <person name="Wincker P."/>
            <person name="Jaillon O."/>
            <person name="Roest Crollius H."/>
            <person name="Guiguen Y."/>
        </authorList>
    </citation>
    <scope>NUCLEOTIDE SEQUENCE [LARGE SCALE GENOMIC DNA]</scope>
</reference>
<evidence type="ECO:0000313" key="3">
    <source>
        <dbReference type="Proteomes" id="UP000193380"/>
    </source>
</evidence>
<dbReference type="PANTHER" id="PTHR47331">
    <property type="entry name" value="PHD-TYPE DOMAIN-CONTAINING PROTEIN"/>
    <property type="match status" value="1"/>
</dbReference>
<dbReference type="PaxDb" id="8022-A0A060Z1H3"/>
<evidence type="ECO:0000259" key="1">
    <source>
        <dbReference type="Pfam" id="PF18701"/>
    </source>
</evidence>